<comment type="caution">
    <text evidence="9">The sequence shown here is derived from an EMBL/GenBank/DDBJ whole genome shotgun (WGS) entry which is preliminary data.</text>
</comment>
<dbReference type="NCBIfam" id="NF001964">
    <property type="entry name" value="PRK00741.1"/>
    <property type="match status" value="1"/>
</dbReference>
<dbReference type="PANTHER" id="PTHR43556">
    <property type="entry name" value="PEPTIDE CHAIN RELEASE FACTOR RF3"/>
    <property type="match status" value="1"/>
</dbReference>
<dbReference type="GO" id="GO:0003924">
    <property type="term" value="F:GTPase activity"/>
    <property type="evidence" value="ECO:0007669"/>
    <property type="project" value="InterPro"/>
</dbReference>
<dbReference type="Gene3D" id="3.40.50.300">
    <property type="entry name" value="P-loop containing nucleotide triphosphate hydrolases"/>
    <property type="match status" value="1"/>
</dbReference>
<dbReference type="InterPro" id="IPR005225">
    <property type="entry name" value="Small_GTP-bd"/>
</dbReference>
<evidence type="ECO:0000256" key="7">
    <source>
        <dbReference type="SAM" id="MobiDB-lite"/>
    </source>
</evidence>
<sequence length="572" mass="63480">MEARQGLYQASERGTPEEQPGEASDAEASEAKQAELDQKVLRREAARRRNFAIIAHADAGKSSLTEKLLLYGGAIHEAGAVKARRASRHVTSDWMELEKQRGISITSTAMTFDYDGFQMNLLDTPGHQDFSEDTYRTLAAADNAVMLMDGAKGIEAQTRKLFEVVRLRKLPIFTFVNKLDRPALEPMELMDQLEKEFGLQAYPVNWPIGSGDRFVGVYHRPSKLVYLFERSGRDGRSRRAQGTAFALDDPQLDGLVEADLLAEVRDEIELLDELGEELDMERVMRGELTPVFFGSAMNNFGVELFLQSFTELAASPAKRSTHEDVSVRPDDVHFSGLVFKLQANMDPRHRDKVAFIRVCSGKFEKGMKVKIARTGRTVALSRPQKMFAQDRTTVQEGFAGDVIGLNNPGAFAIGDTIFTGPAVRYPPIPSFSPELFAYLRCTPGQKKAFQKGLDGLLGEGAVQVLYSNDDFVTDPMLAAVGQLQFEVVQHRMKAEYGVDTTLEPLAYSLARWVLGGWDCVARAGRLFNTTVAKDVYGRPVLLFRNEFALQQITGDAAKALGELSPYAIPPDF</sequence>
<dbReference type="NCBIfam" id="TIGR00503">
    <property type="entry name" value="prfC"/>
    <property type="match status" value="1"/>
</dbReference>
<dbReference type="PRINTS" id="PR00315">
    <property type="entry name" value="ELONGATNFCT"/>
</dbReference>
<proteinExistence type="inferred from homology"/>
<dbReference type="GO" id="GO:0016150">
    <property type="term" value="F:translation release factor activity, codon nonspecific"/>
    <property type="evidence" value="ECO:0007669"/>
    <property type="project" value="TreeGrafter"/>
</dbReference>
<dbReference type="PANTHER" id="PTHR43556:SF2">
    <property type="entry name" value="PEPTIDE CHAIN RELEASE FACTOR RF3"/>
    <property type="match status" value="1"/>
</dbReference>
<evidence type="ECO:0000313" key="10">
    <source>
        <dbReference type="Proteomes" id="UP001489004"/>
    </source>
</evidence>
<dbReference type="SUPFAM" id="SSF54980">
    <property type="entry name" value="EF-G C-terminal domain-like"/>
    <property type="match status" value="1"/>
</dbReference>
<dbReference type="EMBL" id="JALJOR010000005">
    <property type="protein sequence ID" value="KAK9816588.1"/>
    <property type="molecule type" value="Genomic_DNA"/>
</dbReference>
<evidence type="ECO:0000259" key="8">
    <source>
        <dbReference type="PROSITE" id="PS51722"/>
    </source>
</evidence>
<name>A0AAW1Q2Q2_9CHLO</name>
<dbReference type="InterPro" id="IPR038467">
    <property type="entry name" value="RF3_dom_3_sf"/>
</dbReference>
<dbReference type="HAMAP" id="MF_00072">
    <property type="entry name" value="Rel_fac_3"/>
    <property type="match status" value="1"/>
</dbReference>
<dbReference type="InterPro" id="IPR031157">
    <property type="entry name" value="G_TR_CS"/>
</dbReference>
<dbReference type="GO" id="GO:0005829">
    <property type="term" value="C:cytosol"/>
    <property type="evidence" value="ECO:0007669"/>
    <property type="project" value="TreeGrafter"/>
</dbReference>
<comment type="similarity">
    <text evidence="2">Belongs to the TRAFAC class translation factor GTPase superfamily. Classic translation factor GTPase family. PrfC subfamily.</text>
</comment>
<dbReference type="Pfam" id="PF00009">
    <property type="entry name" value="GTP_EFTU"/>
    <property type="match status" value="1"/>
</dbReference>
<dbReference type="Gene3D" id="3.30.70.3280">
    <property type="entry name" value="Peptide chain release factor 3, domain III"/>
    <property type="match status" value="1"/>
</dbReference>
<dbReference type="GO" id="GO:0005525">
    <property type="term" value="F:GTP binding"/>
    <property type="evidence" value="ECO:0007669"/>
    <property type="project" value="UniProtKB-KW"/>
</dbReference>
<dbReference type="Pfam" id="PF22042">
    <property type="entry name" value="EF-G_D2"/>
    <property type="match status" value="1"/>
</dbReference>
<gene>
    <name evidence="9" type="ORF">WJX72_002318</name>
</gene>
<dbReference type="PROSITE" id="PS00301">
    <property type="entry name" value="G_TR_1"/>
    <property type="match status" value="1"/>
</dbReference>
<dbReference type="Gene3D" id="2.40.30.10">
    <property type="entry name" value="Translation factors"/>
    <property type="match status" value="1"/>
</dbReference>
<evidence type="ECO:0000256" key="4">
    <source>
        <dbReference type="ARBA" id="ARBA00022741"/>
    </source>
</evidence>
<dbReference type="CDD" id="cd04169">
    <property type="entry name" value="RF3"/>
    <property type="match status" value="1"/>
</dbReference>
<dbReference type="InterPro" id="IPR032090">
    <property type="entry name" value="RF3_C"/>
</dbReference>
<evidence type="ECO:0000256" key="6">
    <source>
        <dbReference type="ARBA" id="ARBA00023134"/>
    </source>
</evidence>
<protein>
    <recommendedName>
        <fullName evidence="8">Tr-type G domain-containing protein</fullName>
    </recommendedName>
</protein>
<dbReference type="InterPro" id="IPR000795">
    <property type="entry name" value="T_Tr_GTP-bd_dom"/>
</dbReference>
<dbReference type="InterPro" id="IPR041732">
    <property type="entry name" value="RF3_GTP-bd"/>
</dbReference>
<dbReference type="Proteomes" id="UP001489004">
    <property type="component" value="Unassembled WGS sequence"/>
</dbReference>
<feature type="domain" description="Tr-type G" evidence="8">
    <location>
        <begin position="46"/>
        <end position="317"/>
    </location>
</feature>
<evidence type="ECO:0000313" key="9">
    <source>
        <dbReference type="EMBL" id="KAK9816588.1"/>
    </source>
</evidence>
<evidence type="ECO:0000256" key="2">
    <source>
        <dbReference type="ARBA" id="ARBA00009978"/>
    </source>
</evidence>
<dbReference type="InterPro" id="IPR004548">
    <property type="entry name" value="PrfC"/>
</dbReference>
<keyword evidence="5" id="KW-0648">Protein biosynthesis</keyword>
<comment type="subcellular location">
    <subcellularLocation>
        <location evidence="1">Cytoplasm</location>
    </subcellularLocation>
</comment>
<dbReference type="NCBIfam" id="TIGR00231">
    <property type="entry name" value="small_GTP"/>
    <property type="match status" value="1"/>
</dbReference>
<dbReference type="Pfam" id="PF16658">
    <property type="entry name" value="RF3_C"/>
    <property type="match status" value="1"/>
</dbReference>
<dbReference type="InterPro" id="IPR009000">
    <property type="entry name" value="Transl_B-barrel_sf"/>
</dbReference>
<evidence type="ECO:0000256" key="3">
    <source>
        <dbReference type="ARBA" id="ARBA00022490"/>
    </source>
</evidence>
<dbReference type="InterPro" id="IPR035647">
    <property type="entry name" value="EFG_III/V"/>
</dbReference>
<feature type="region of interest" description="Disordered" evidence="7">
    <location>
        <begin position="1"/>
        <end position="34"/>
    </location>
</feature>
<evidence type="ECO:0000256" key="5">
    <source>
        <dbReference type="ARBA" id="ARBA00022917"/>
    </source>
</evidence>
<keyword evidence="6" id="KW-0342">GTP-binding</keyword>
<organism evidence="9 10">
    <name type="scientific">[Myrmecia] bisecta</name>
    <dbReference type="NCBI Taxonomy" id="41462"/>
    <lineage>
        <taxon>Eukaryota</taxon>
        <taxon>Viridiplantae</taxon>
        <taxon>Chlorophyta</taxon>
        <taxon>core chlorophytes</taxon>
        <taxon>Trebouxiophyceae</taxon>
        <taxon>Trebouxiales</taxon>
        <taxon>Trebouxiaceae</taxon>
        <taxon>Myrmecia</taxon>
    </lineage>
</organism>
<evidence type="ECO:0000256" key="1">
    <source>
        <dbReference type="ARBA" id="ARBA00004496"/>
    </source>
</evidence>
<dbReference type="SUPFAM" id="SSF50447">
    <property type="entry name" value="Translation proteins"/>
    <property type="match status" value="1"/>
</dbReference>
<dbReference type="SUPFAM" id="SSF52540">
    <property type="entry name" value="P-loop containing nucleoside triphosphate hydrolases"/>
    <property type="match status" value="1"/>
</dbReference>
<dbReference type="InterPro" id="IPR053905">
    <property type="entry name" value="EF-G-like_DII"/>
</dbReference>
<accession>A0AAW1Q2Q2</accession>
<reference evidence="9 10" key="1">
    <citation type="journal article" date="2024" name="Nat. Commun.">
        <title>Phylogenomics reveals the evolutionary origins of lichenization in chlorophyte algae.</title>
        <authorList>
            <person name="Puginier C."/>
            <person name="Libourel C."/>
            <person name="Otte J."/>
            <person name="Skaloud P."/>
            <person name="Haon M."/>
            <person name="Grisel S."/>
            <person name="Petersen M."/>
            <person name="Berrin J.G."/>
            <person name="Delaux P.M."/>
            <person name="Dal Grande F."/>
            <person name="Keller J."/>
        </authorList>
    </citation>
    <scope>NUCLEOTIDE SEQUENCE [LARGE SCALE GENOMIC DNA]</scope>
    <source>
        <strain evidence="9 10">SAG 2043</strain>
    </source>
</reference>
<dbReference type="InterPro" id="IPR027417">
    <property type="entry name" value="P-loop_NTPase"/>
</dbReference>
<dbReference type="AlphaFoldDB" id="A0AAW1Q2Q2"/>
<keyword evidence="3" id="KW-0963">Cytoplasm</keyword>
<dbReference type="PROSITE" id="PS51722">
    <property type="entry name" value="G_TR_2"/>
    <property type="match status" value="1"/>
</dbReference>
<keyword evidence="10" id="KW-1185">Reference proteome</keyword>
<keyword evidence="4" id="KW-0547">Nucleotide-binding</keyword>
<dbReference type="FunFam" id="3.40.50.300:FF:000542">
    <property type="entry name" value="Peptide chain release factor 3"/>
    <property type="match status" value="1"/>
</dbReference>